<feature type="transmembrane region" description="Helical" evidence="1">
    <location>
        <begin position="12"/>
        <end position="38"/>
    </location>
</feature>
<gene>
    <name evidence="2" type="ORF">Ldro_1698</name>
</gene>
<comment type="caution">
    <text evidence="2">The sequence shown here is derived from an EMBL/GenBank/DDBJ whole genome shotgun (WGS) entry which is preliminary data.</text>
</comment>
<accession>A0A0W0SXJ9</accession>
<reference evidence="2 3" key="1">
    <citation type="submission" date="2015-11" db="EMBL/GenBank/DDBJ databases">
        <title>Genomic analysis of 38 Legionella species identifies large and diverse effector repertoires.</title>
        <authorList>
            <person name="Burstein D."/>
            <person name="Amaro F."/>
            <person name="Zusman T."/>
            <person name="Lifshitz Z."/>
            <person name="Cohen O."/>
            <person name="Gilbert J.A."/>
            <person name="Pupko T."/>
            <person name="Shuman H.A."/>
            <person name="Segal G."/>
        </authorList>
    </citation>
    <scope>NUCLEOTIDE SEQUENCE [LARGE SCALE GENOMIC DNA]</scope>
    <source>
        <strain evidence="2 3">ATCC 700990</strain>
    </source>
</reference>
<dbReference type="RefSeq" id="WP_058495972.1">
    <property type="nucleotide sequence ID" value="NZ_CAAAIU010000025.1"/>
</dbReference>
<keyword evidence="3" id="KW-1185">Reference proteome</keyword>
<feature type="transmembrane region" description="Helical" evidence="1">
    <location>
        <begin position="50"/>
        <end position="77"/>
    </location>
</feature>
<keyword evidence="1" id="KW-1133">Transmembrane helix</keyword>
<dbReference type="PATRIC" id="fig|1212489.4.peg.1795"/>
<name>A0A0W0SXJ9_9GAMM</name>
<dbReference type="STRING" id="1212489.Ldro_1698"/>
<proteinExistence type="predicted"/>
<dbReference type="AlphaFoldDB" id="A0A0W0SXJ9"/>
<dbReference type="Proteomes" id="UP000054736">
    <property type="component" value="Unassembled WGS sequence"/>
</dbReference>
<evidence type="ECO:0000256" key="1">
    <source>
        <dbReference type="SAM" id="Phobius"/>
    </source>
</evidence>
<keyword evidence="1" id="KW-0472">Membrane</keyword>
<dbReference type="EMBL" id="LNXY01000020">
    <property type="protein sequence ID" value="KTC88079.1"/>
    <property type="molecule type" value="Genomic_DNA"/>
</dbReference>
<evidence type="ECO:0000313" key="2">
    <source>
        <dbReference type="EMBL" id="KTC88079.1"/>
    </source>
</evidence>
<keyword evidence="1" id="KW-0812">Transmembrane</keyword>
<evidence type="ECO:0000313" key="3">
    <source>
        <dbReference type="Proteomes" id="UP000054736"/>
    </source>
</evidence>
<protein>
    <submittedName>
        <fullName evidence="2">Uncharacterized protein</fullName>
    </submittedName>
</protein>
<sequence>MRKKNEQNHALARAGFVGTLTGGFIGTNVGLLFTAFLIRNMEQFDSKKLPSFLLLCLLSTPTCGIAGAAAGGTLSVAATEMGRRTLSFFQELFSDQDPEAAEVTSDHNLSYQ</sequence>
<organism evidence="2 3">
    <name type="scientific">Legionella drozanskii LLAP-1</name>
    <dbReference type="NCBI Taxonomy" id="1212489"/>
    <lineage>
        <taxon>Bacteria</taxon>
        <taxon>Pseudomonadati</taxon>
        <taxon>Pseudomonadota</taxon>
        <taxon>Gammaproteobacteria</taxon>
        <taxon>Legionellales</taxon>
        <taxon>Legionellaceae</taxon>
        <taxon>Legionella</taxon>
    </lineage>
</organism>